<dbReference type="GO" id="GO:0034098">
    <property type="term" value="C:VCP-NPL4-UFD1 AAA ATPase complex"/>
    <property type="evidence" value="ECO:0007669"/>
    <property type="project" value="TreeGrafter"/>
</dbReference>
<evidence type="ECO:0000256" key="5">
    <source>
        <dbReference type="ARBA" id="ARBA00022786"/>
    </source>
</evidence>
<dbReference type="Gene3D" id="2.40.40.50">
    <property type="entry name" value="Ubiquitin fusion degradation protein UFD1, N-terminal domain"/>
    <property type="match status" value="1"/>
</dbReference>
<dbReference type="Proteomes" id="UP000011083">
    <property type="component" value="Unassembled WGS sequence"/>
</dbReference>
<evidence type="ECO:0000256" key="3">
    <source>
        <dbReference type="ARBA" id="ARBA00022723"/>
    </source>
</evidence>
<reference evidence="11 12" key="1">
    <citation type="journal article" date="2013" name="Genome Biol.">
        <title>Genome of Acanthamoeba castellanii highlights extensive lateral gene transfer and early evolution of tyrosine kinase signaling.</title>
        <authorList>
            <person name="Clarke M."/>
            <person name="Lohan A.J."/>
            <person name="Liu B."/>
            <person name="Lagkouvardos I."/>
            <person name="Roy S."/>
            <person name="Zafar N."/>
            <person name="Bertelli C."/>
            <person name="Schilde C."/>
            <person name="Kianianmomeni A."/>
            <person name="Burglin T.R."/>
            <person name="Frech C."/>
            <person name="Turcotte B."/>
            <person name="Kopec K.O."/>
            <person name="Synnott J.M."/>
            <person name="Choo C."/>
            <person name="Paponov I."/>
            <person name="Finkler A."/>
            <person name="Soon Heng Tan C."/>
            <person name="Hutchins A.P."/>
            <person name="Weinmeier T."/>
            <person name="Rattei T."/>
            <person name="Chu J.S."/>
            <person name="Gimenez G."/>
            <person name="Irimia M."/>
            <person name="Rigden D.J."/>
            <person name="Fitzpatrick D.A."/>
            <person name="Lorenzo-Morales J."/>
            <person name="Bateman A."/>
            <person name="Chiu C.H."/>
            <person name="Tang P."/>
            <person name="Hegemann P."/>
            <person name="Fromm H."/>
            <person name="Raoult D."/>
            <person name="Greub G."/>
            <person name="Miranda-Saavedra D."/>
            <person name="Chen N."/>
            <person name="Nash P."/>
            <person name="Ginger M.L."/>
            <person name="Horn M."/>
            <person name="Schaap P."/>
            <person name="Caler L."/>
            <person name="Loftus B."/>
        </authorList>
    </citation>
    <scope>NUCLEOTIDE SEQUENCE [LARGE SCALE GENOMIC DNA]</scope>
    <source>
        <strain evidence="11 12">Neff</strain>
    </source>
</reference>
<dbReference type="GO" id="GO:0031593">
    <property type="term" value="F:polyubiquitin modification-dependent protein binding"/>
    <property type="evidence" value="ECO:0007669"/>
    <property type="project" value="TreeGrafter"/>
</dbReference>
<dbReference type="PANTHER" id="PTHR12555:SF13">
    <property type="entry name" value="UBIQUITIN RECOGNITION FACTOR IN ER-ASSOCIATED DEGRADATION PROTEIN 1"/>
    <property type="match status" value="1"/>
</dbReference>
<keyword evidence="5" id="KW-0833">Ubl conjugation pathway</keyword>
<dbReference type="InterPro" id="IPR016135">
    <property type="entry name" value="UBQ-conjugating_enzyme/RWD"/>
</dbReference>
<dbReference type="OMA" id="EGHANAP"/>
<dbReference type="Pfam" id="PF23580">
    <property type="entry name" value="Znf_XAF1_N"/>
    <property type="match status" value="1"/>
</dbReference>
<comment type="similarity">
    <text evidence="2">Belongs to the UFD1 family.</text>
</comment>
<name>L8H4X5_ACACF</name>
<feature type="domain" description="UBC core" evidence="9">
    <location>
        <begin position="9"/>
        <end position="184"/>
    </location>
</feature>
<evidence type="ECO:0000256" key="1">
    <source>
        <dbReference type="ARBA" id="ARBA00003051"/>
    </source>
</evidence>
<dbReference type="InterPro" id="IPR004854">
    <property type="entry name" value="Ufd1-like"/>
</dbReference>
<dbReference type="Gene3D" id="3.30.40.10">
    <property type="entry name" value="Zinc/RING finger domain, C3HC4 (zinc finger)"/>
    <property type="match status" value="1"/>
</dbReference>
<dbReference type="InterPro" id="IPR055417">
    <property type="entry name" value="UFD1_N1"/>
</dbReference>
<feature type="compositionally biased region" description="Basic and acidic residues" evidence="8">
    <location>
        <begin position="374"/>
        <end position="391"/>
    </location>
</feature>
<dbReference type="InterPro" id="IPR049439">
    <property type="entry name" value="TRAFD1-XIAF1_Znf"/>
</dbReference>
<evidence type="ECO:0000256" key="8">
    <source>
        <dbReference type="SAM" id="MobiDB-lite"/>
    </source>
</evidence>
<dbReference type="PROSITE" id="PS50127">
    <property type="entry name" value="UBC_2"/>
    <property type="match status" value="1"/>
</dbReference>
<dbReference type="InterPro" id="IPR013083">
    <property type="entry name" value="Znf_RING/FYVE/PHD"/>
</dbReference>
<keyword evidence="12" id="KW-1185">Reference proteome</keyword>
<feature type="domain" description="TRAF-type" evidence="10">
    <location>
        <begin position="455"/>
        <end position="487"/>
    </location>
</feature>
<organism evidence="11 12">
    <name type="scientific">Acanthamoeba castellanii (strain ATCC 30010 / Neff)</name>
    <dbReference type="NCBI Taxonomy" id="1257118"/>
    <lineage>
        <taxon>Eukaryota</taxon>
        <taxon>Amoebozoa</taxon>
        <taxon>Discosea</taxon>
        <taxon>Longamoebia</taxon>
        <taxon>Centramoebida</taxon>
        <taxon>Acanthamoebidae</taxon>
        <taxon>Acanthamoeba</taxon>
    </lineage>
</organism>
<dbReference type="InterPro" id="IPR055418">
    <property type="entry name" value="UFD1_N2"/>
</dbReference>
<dbReference type="Pfam" id="PF21366">
    <property type="entry name" value="TRAFD1-XIAF1_ZnF"/>
    <property type="match status" value="1"/>
</dbReference>
<dbReference type="InterPro" id="IPR001293">
    <property type="entry name" value="Znf_TRAF"/>
</dbReference>
<dbReference type="PROSITE" id="PS50145">
    <property type="entry name" value="ZF_TRAF"/>
    <property type="match status" value="1"/>
</dbReference>
<dbReference type="PANTHER" id="PTHR12555">
    <property type="entry name" value="UBIQUITIN FUSION DEGRADATON PROTEIN 1"/>
    <property type="match status" value="1"/>
</dbReference>
<feature type="region of interest" description="Disordered" evidence="8">
    <location>
        <begin position="362"/>
        <end position="398"/>
    </location>
</feature>
<keyword evidence="6 7" id="KW-0862">Zinc</keyword>
<evidence type="ECO:0000313" key="11">
    <source>
        <dbReference type="EMBL" id="ELR19783.1"/>
    </source>
</evidence>
<dbReference type="GeneID" id="14920614"/>
<proteinExistence type="inferred from homology"/>
<dbReference type="GO" id="GO:0006511">
    <property type="term" value="P:ubiquitin-dependent protein catabolic process"/>
    <property type="evidence" value="ECO:0007669"/>
    <property type="project" value="InterPro"/>
</dbReference>
<dbReference type="CDD" id="cd23802">
    <property type="entry name" value="UBCc_UBE2Q"/>
    <property type="match status" value="1"/>
</dbReference>
<dbReference type="AlphaFoldDB" id="L8H4X5"/>
<evidence type="ECO:0000256" key="6">
    <source>
        <dbReference type="ARBA" id="ARBA00022833"/>
    </source>
</evidence>
<feature type="zinc finger region" description="TRAF-type" evidence="7">
    <location>
        <begin position="455"/>
        <end position="487"/>
    </location>
</feature>
<evidence type="ECO:0000259" key="9">
    <source>
        <dbReference type="PROSITE" id="PS50127"/>
    </source>
</evidence>
<dbReference type="InterPro" id="IPR042299">
    <property type="entry name" value="Ufd1-like_Nn"/>
</dbReference>
<evidence type="ECO:0000256" key="4">
    <source>
        <dbReference type="ARBA" id="ARBA00022771"/>
    </source>
</evidence>
<dbReference type="InterPro" id="IPR000608">
    <property type="entry name" value="UBC"/>
</dbReference>
<evidence type="ECO:0000256" key="2">
    <source>
        <dbReference type="ARBA" id="ARBA00006043"/>
    </source>
</evidence>
<accession>L8H4X5</accession>
<dbReference type="STRING" id="1257118.L8H4X5"/>
<dbReference type="VEuPathDB" id="AmoebaDB:ACA1_201510"/>
<gene>
    <name evidence="11" type="ORF">ACA1_201510</name>
</gene>
<dbReference type="EMBL" id="KB007932">
    <property type="protein sequence ID" value="ELR19783.1"/>
    <property type="molecule type" value="Genomic_DNA"/>
</dbReference>
<protein>
    <submittedName>
        <fullName evidence="11">Ubiquitin fusion degradation protein, putative</fullName>
    </submittedName>
</protein>
<dbReference type="OrthoDB" id="26354at2759"/>
<dbReference type="Pfam" id="PF03152">
    <property type="entry name" value="UFD1_N1"/>
    <property type="match status" value="1"/>
</dbReference>
<evidence type="ECO:0000259" key="10">
    <source>
        <dbReference type="PROSITE" id="PS50145"/>
    </source>
</evidence>
<dbReference type="SUPFAM" id="SSF54495">
    <property type="entry name" value="UBC-like"/>
    <property type="match status" value="1"/>
</dbReference>
<evidence type="ECO:0000256" key="7">
    <source>
        <dbReference type="PROSITE-ProRule" id="PRU00207"/>
    </source>
</evidence>
<sequence length="556" mass="62316">MEASSTPDKSLERLLNEGKRYADKAKCRQTSGFEADCVEGDPYHWHVKIYDFFGDSTVAKDLAHLKEQQGVDHVLVSFRFTTEYPLKPPTVRVLYPRFAPRSTGGVVSTGGTVQLALFTYQEWSPINTMSSIVTHLKNKLVEANARIYVTNPLPYTDEEVASATTGFYTTYVCNTPAFIGRPELNYGGKILLPASALQEIVSKDVAGKQFLSDSPLVFELSNPANGKKTYAGVMEFLAEEGHANAPFWLMQHLELTEGDDVNVRLVTLPKGTFVKFKAHDSHFFVRYPDPKPIFETVLRNFAALSQGDHIDITFDAITYHFEVLETQPHTAIDINNVDIEVEFQRTLTEEEQLREIARIKREREAAETDGADGEGVKDKGKEKEQLGRRLDEETEDAAPQADTTLCKNCQRRVPTAAFTMHSAFCERNNVCCMKCGRAVKVSEKEKHDQEFHAQVECGECGATVELTELGAHLENYCPQRSVPCHYCGLMTKATQLDEHQEYCGTRTEECEKCRRCIMYKDLPQHIGTDCGYPPAPQPVRPGNALLSYLGLGGWGK</sequence>
<dbReference type="GO" id="GO:0008270">
    <property type="term" value="F:zinc ion binding"/>
    <property type="evidence" value="ECO:0007669"/>
    <property type="project" value="UniProtKB-KW"/>
</dbReference>
<dbReference type="GO" id="GO:0036503">
    <property type="term" value="P:ERAD pathway"/>
    <property type="evidence" value="ECO:0007669"/>
    <property type="project" value="TreeGrafter"/>
</dbReference>
<dbReference type="Pfam" id="PF00179">
    <property type="entry name" value="UQ_con"/>
    <property type="match status" value="1"/>
</dbReference>
<keyword evidence="4 7" id="KW-0863">Zinc-finger</keyword>
<dbReference type="KEGG" id="acan:ACA1_201510"/>
<comment type="function">
    <text evidence="1">Probable adapter protein and signal transducer that links members of the tumor necrosis factor receptor family to different signaling pathways by association with the receptor cytoplasmic domain and kinases.</text>
</comment>
<keyword evidence="3 7" id="KW-0479">Metal-binding</keyword>
<dbReference type="Gene3D" id="3.10.330.10">
    <property type="match status" value="1"/>
</dbReference>
<evidence type="ECO:0000313" key="12">
    <source>
        <dbReference type="Proteomes" id="UP000011083"/>
    </source>
</evidence>
<dbReference type="RefSeq" id="XP_004341878.1">
    <property type="nucleotide sequence ID" value="XM_004341830.1"/>
</dbReference>
<dbReference type="Gene3D" id="3.10.110.10">
    <property type="entry name" value="Ubiquitin Conjugating Enzyme"/>
    <property type="match status" value="1"/>
</dbReference>
<dbReference type="Pfam" id="PF24842">
    <property type="entry name" value="UFD1_N2"/>
    <property type="match status" value="1"/>
</dbReference>